<dbReference type="EMBL" id="MEVN01000024">
    <property type="protein sequence ID" value="OGC56989.1"/>
    <property type="molecule type" value="Genomic_DNA"/>
</dbReference>
<evidence type="ECO:0008006" key="4">
    <source>
        <dbReference type="Google" id="ProtNLM"/>
    </source>
</evidence>
<keyword evidence="1" id="KW-0812">Transmembrane</keyword>
<protein>
    <recommendedName>
        <fullName evidence="4">Mannosyl-glycoprotein endo-beta-N-acetylglucosamidase-like domain-containing protein</fullName>
    </recommendedName>
</protein>
<dbReference type="STRING" id="1802630.A3H26_04065"/>
<reference evidence="2 3" key="1">
    <citation type="journal article" date="2016" name="Nat. Commun.">
        <title>Thousands of microbial genomes shed light on interconnected biogeochemical processes in an aquifer system.</title>
        <authorList>
            <person name="Anantharaman K."/>
            <person name="Brown C.T."/>
            <person name="Hug L.A."/>
            <person name="Sharon I."/>
            <person name="Castelle C.J."/>
            <person name="Probst A.J."/>
            <person name="Thomas B.C."/>
            <person name="Singh A."/>
            <person name="Wilkins M.J."/>
            <person name="Karaoz U."/>
            <person name="Brodie E.L."/>
            <person name="Williams K.H."/>
            <person name="Hubbard S.S."/>
            <person name="Banfield J.F."/>
        </authorList>
    </citation>
    <scope>NUCLEOTIDE SEQUENCE [LARGE SCALE GENOMIC DNA]</scope>
</reference>
<comment type="caution">
    <text evidence="2">The sequence shown here is derived from an EMBL/GenBank/DDBJ whole genome shotgun (WGS) entry which is preliminary data.</text>
</comment>
<keyword evidence="1" id="KW-1133">Transmembrane helix</keyword>
<feature type="transmembrane region" description="Helical" evidence="1">
    <location>
        <begin position="12"/>
        <end position="37"/>
    </location>
</feature>
<name>A0A1F4VII9_UNCKA</name>
<keyword evidence="1" id="KW-0472">Membrane</keyword>
<accession>A0A1F4VII9</accession>
<gene>
    <name evidence="2" type="ORF">A3H26_04065</name>
</gene>
<dbReference type="AlphaFoldDB" id="A0A1F4VII9"/>
<evidence type="ECO:0000256" key="1">
    <source>
        <dbReference type="SAM" id="Phobius"/>
    </source>
</evidence>
<evidence type="ECO:0000313" key="2">
    <source>
        <dbReference type="EMBL" id="OGC56989.1"/>
    </source>
</evidence>
<proteinExistence type="predicted"/>
<sequence>MTKISPRNNFTVVVLLPIVWVMLSTALALSLSLYLIFNSGKFKEKGVIYSVYAAKPLVLGDSTSSIGSSDSRSSSLNQLMEAYDCPLAGFGDKFVSEAEKNGIPYWFVAAISFQESNCGRKIPSDSYNAWGYGIYGGKVHKFDSWEDGIATVSLALKKYYFDQGLNEPCEIMKKYTPPSNGSWCDGIEFFKDKILNFKTPL</sequence>
<organism evidence="2 3">
    <name type="scientific">candidate division WWE3 bacterium RIFCSPLOWO2_12_FULL_36_10</name>
    <dbReference type="NCBI Taxonomy" id="1802630"/>
    <lineage>
        <taxon>Bacteria</taxon>
        <taxon>Katanobacteria</taxon>
    </lineage>
</organism>
<dbReference type="Proteomes" id="UP000177763">
    <property type="component" value="Unassembled WGS sequence"/>
</dbReference>
<evidence type="ECO:0000313" key="3">
    <source>
        <dbReference type="Proteomes" id="UP000177763"/>
    </source>
</evidence>